<evidence type="ECO:0000313" key="3">
    <source>
        <dbReference type="Proteomes" id="UP000660675"/>
    </source>
</evidence>
<keyword evidence="3" id="KW-1185">Reference proteome</keyword>
<proteinExistence type="predicted"/>
<gene>
    <name evidence="2" type="ORF">GCM10015535_52570</name>
</gene>
<evidence type="ECO:0000313" key="2">
    <source>
        <dbReference type="EMBL" id="GGV92173.1"/>
    </source>
</evidence>
<feature type="region of interest" description="Disordered" evidence="1">
    <location>
        <begin position="1"/>
        <end position="53"/>
    </location>
</feature>
<reference evidence="3" key="1">
    <citation type="journal article" date="2019" name="Int. J. Syst. Evol. Microbiol.">
        <title>The Global Catalogue of Microorganisms (GCM) 10K type strain sequencing project: providing services to taxonomists for standard genome sequencing and annotation.</title>
        <authorList>
            <consortium name="The Broad Institute Genomics Platform"/>
            <consortium name="The Broad Institute Genome Sequencing Center for Infectious Disease"/>
            <person name="Wu L."/>
            <person name="Ma J."/>
        </authorList>
    </citation>
    <scope>NUCLEOTIDE SEQUENCE [LARGE SCALE GENOMIC DNA]</scope>
    <source>
        <strain evidence="3">JCM 4376</strain>
    </source>
</reference>
<feature type="region of interest" description="Disordered" evidence="1">
    <location>
        <begin position="107"/>
        <end position="155"/>
    </location>
</feature>
<accession>A0ABQ2W4H9</accession>
<dbReference type="Proteomes" id="UP000660675">
    <property type="component" value="Unassembled WGS sequence"/>
</dbReference>
<feature type="compositionally biased region" description="Basic and acidic residues" evidence="1">
    <location>
        <begin position="167"/>
        <end position="186"/>
    </location>
</feature>
<organism evidence="2 3">
    <name type="scientific">Streptomyces gelaticus</name>
    <dbReference type="NCBI Taxonomy" id="285446"/>
    <lineage>
        <taxon>Bacteria</taxon>
        <taxon>Bacillati</taxon>
        <taxon>Actinomycetota</taxon>
        <taxon>Actinomycetes</taxon>
        <taxon>Kitasatosporales</taxon>
        <taxon>Streptomycetaceae</taxon>
        <taxon>Streptomyces</taxon>
    </lineage>
</organism>
<evidence type="ECO:0000256" key="1">
    <source>
        <dbReference type="SAM" id="MobiDB-lite"/>
    </source>
</evidence>
<feature type="compositionally biased region" description="Polar residues" evidence="1">
    <location>
        <begin position="1"/>
        <end position="14"/>
    </location>
</feature>
<dbReference type="EMBL" id="BMTF01000021">
    <property type="protein sequence ID" value="GGV92173.1"/>
    <property type="molecule type" value="Genomic_DNA"/>
</dbReference>
<name>A0ABQ2W4H9_9ACTN</name>
<feature type="compositionally biased region" description="Basic and acidic residues" evidence="1">
    <location>
        <begin position="32"/>
        <end position="53"/>
    </location>
</feature>
<comment type="caution">
    <text evidence="2">The sequence shown here is derived from an EMBL/GenBank/DDBJ whole genome shotgun (WGS) entry which is preliminary data.</text>
</comment>
<protein>
    <submittedName>
        <fullName evidence="2">Uncharacterized protein</fullName>
    </submittedName>
</protein>
<feature type="region of interest" description="Disordered" evidence="1">
    <location>
        <begin position="167"/>
        <end position="218"/>
    </location>
</feature>
<sequence length="218" mass="22546">MSPSLEASGDQTGGQRPDGERTAGVGEQPGNRGEEQGAHTVVRDADGDGAHDVLRVVAQRHLPAGRAAERPAVDLHDVPARERVARVGGDDLADLLGVGVRPAHPAPVHDDDVLGAGGTSDPFGRGLHRAGGGRGRGEQLLGEPGPGRRALRDGQGTAHRLVVELGAEGRQEEAGGEHGDAGRDGQLHQQYLGEDPLGPDGATCSPGSGWWGHQSYER</sequence>